<keyword evidence="2" id="KW-1185">Reference proteome</keyword>
<name>A0AAV3PBQ2_LITER</name>
<dbReference type="EMBL" id="BAABME010001341">
    <property type="protein sequence ID" value="GAA0149049.1"/>
    <property type="molecule type" value="Genomic_DNA"/>
</dbReference>
<organism evidence="1 2">
    <name type="scientific">Lithospermum erythrorhizon</name>
    <name type="common">Purple gromwell</name>
    <name type="synonym">Lithospermum officinale var. erythrorhizon</name>
    <dbReference type="NCBI Taxonomy" id="34254"/>
    <lineage>
        <taxon>Eukaryota</taxon>
        <taxon>Viridiplantae</taxon>
        <taxon>Streptophyta</taxon>
        <taxon>Embryophyta</taxon>
        <taxon>Tracheophyta</taxon>
        <taxon>Spermatophyta</taxon>
        <taxon>Magnoliopsida</taxon>
        <taxon>eudicotyledons</taxon>
        <taxon>Gunneridae</taxon>
        <taxon>Pentapetalae</taxon>
        <taxon>asterids</taxon>
        <taxon>lamiids</taxon>
        <taxon>Boraginales</taxon>
        <taxon>Boraginaceae</taxon>
        <taxon>Boraginoideae</taxon>
        <taxon>Lithospermeae</taxon>
        <taxon>Lithospermum</taxon>
    </lineage>
</organism>
<proteinExistence type="predicted"/>
<reference evidence="1 2" key="1">
    <citation type="submission" date="2024-01" db="EMBL/GenBank/DDBJ databases">
        <title>The complete chloroplast genome sequence of Lithospermum erythrorhizon: insights into the phylogenetic relationship among Boraginaceae species and the maternal lineages of purple gromwells.</title>
        <authorList>
            <person name="Okada T."/>
            <person name="Watanabe K."/>
        </authorList>
    </citation>
    <scope>NUCLEOTIDE SEQUENCE [LARGE SCALE GENOMIC DNA]</scope>
</reference>
<dbReference type="Proteomes" id="UP001454036">
    <property type="component" value="Unassembled WGS sequence"/>
</dbReference>
<evidence type="ECO:0000313" key="2">
    <source>
        <dbReference type="Proteomes" id="UP001454036"/>
    </source>
</evidence>
<comment type="caution">
    <text evidence="1">The sequence shown here is derived from an EMBL/GenBank/DDBJ whole genome shotgun (WGS) entry which is preliminary data.</text>
</comment>
<gene>
    <name evidence="1" type="ORF">LIER_08321</name>
</gene>
<dbReference type="AlphaFoldDB" id="A0AAV3PBQ2"/>
<accession>A0AAV3PBQ2</accession>
<evidence type="ECO:0000313" key="1">
    <source>
        <dbReference type="EMBL" id="GAA0149049.1"/>
    </source>
</evidence>
<sequence>MTSDVALGHLRYLREHYGIDTGVKTRIPIAGETIDAPMVNPAAKGGDPMERGYIPICWEFLNYDLRLPASTFLNSVLMTIDHAPNHPLPGQP</sequence>
<protein>
    <submittedName>
        <fullName evidence="1">Uncharacterized protein</fullName>
    </submittedName>
</protein>